<keyword evidence="2" id="KW-1185">Reference proteome</keyword>
<comment type="caution">
    <text evidence="1">The sequence shown here is derived from an EMBL/GenBank/DDBJ whole genome shotgun (WGS) entry which is preliminary data.</text>
</comment>
<dbReference type="OrthoDB" id="5990554at2759"/>
<dbReference type="AlphaFoldDB" id="A0A7D9I3G7"/>
<dbReference type="Proteomes" id="UP001152795">
    <property type="component" value="Unassembled WGS sequence"/>
</dbReference>
<evidence type="ECO:0000313" key="1">
    <source>
        <dbReference type="EMBL" id="CAB3999407.1"/>
    </source>
</evidence>
<accession>A0A7D9I3G7</accession>
<dbReference type="PANTHER" id="PTHR34707">
    <property type="entry name" value="VIMENTIN-TYPE INTERMEDIATE FILAMENT-ASSOCIATED COILED-COIL PROTEIN"/>
    <property type="match status" value="1"/>
</dbReference>
<sequence length="948" mass="108938">MWGRLSEFVQDKLDTSGVEEEKNSGEIGNAKATIENLQSALSEAESRNKDINREFKKVLREKENELQKLRQNQSSSANGHESDYSSSLSGFQEQVENLKEQLAEKDLKIQELGGEKKKKAKGSSTQISAPDERIEELELLLAQKDKNLQHLLQELENAEQRSKQTWEQKRINEEKVMGELAAKIQHNTTLITKLEETELLMAERDKSIQELCDKIEAKERLIKSRDEVISQLQVSKDISGGADDVVSVLHEQARSQQDKIAELADDVDRYRRNLKEKEAILTAREKSLENIQHQMQEQTAALSELSLERDNLLNKIESLEREHGKAVAQWQGQIKRKEETMAAEMSHLEISFKETEHMLKEDVEEKANIIQSKDEAIAVLKRTIQERALGPSMDSGQGKGMSEEGEKIVKMLETQVEETKGNLNMKQQALEKTEQELHEKQNEIRDLQIQSQQELKNLSEKLNQETLITSELKEKLAGKDNKLQNLEENLGNLQEQLRNTSNELETTKATLEEKSGKLSETDGVSGKVSELSQTVKKLESVLEERDAKITELNVLTGKLQERVENLVSENQRVHETMENTKEDLNRQLLTAQEELKSISEKHELELSEKEQMIKFQESTLAKKDDKIHELSEAFQVEKQTLTEQLENSMKEKTDYENKLENLGNEIKVKNDEKSGLVKQVSELQEKVDEMKNEIGQRGEEVEALKDEADQGEVVNEEIQLPESVRELSECPDEPLTKTEELVQLQSADEVWPEPSSEKSSVHNKVEEIERNFNEVKQQLTEEMNRNLELKQRLERLQDEKNATDVRCTELKQALEEFIFSTDKRALEEDEEDGKTLQEPVEADQDVSMMFEPPANIEPTQAIHATSESFAEVVRLLEEEKSTLERKLDTATKERNALRAHIEQLEEELEKSHDIRTRDDHVNIIVDEQNKMEATVKEADALRYKTKYK</sequence>
<dbReference type="EMBL" id="CACRXK020003579">
    <property type="protein sequence ID" value="CAB3999407.1"/>
    <property type="molecule type" value="Genomic_DNA"/>
</dbReference>
<evidence type="ECO:0000313" key="2">
    <source>
        <dbReference type="Proteomes" id="UP001152795"/>
    </source>
</evidence>
<gene>
    <name evidence="1" type="ORF">PACLA_8A060810</name>
</gene>
<organism evidence="1 2">
    <name type="scientific">Paramuricea clavata</name>
    <name type="common">Red gorgonian</name>
    <name type="synonym">Violescent sea-whip</name>
    <dbReference type="NCBI Taxonomy" id="317549"/>
    <lineage>
        <taxon>Eukaryota</taxon>
        <taxon>Metazoa</taxon>
        <taxon>Cnidaria</taxon>
        <taxon>Anthozoa</taxon>
        <taxon>Octocorallia</taxon>
        <taxon>Malacalcyonacea</taxon>
        <taxon>Plexauridae</taxon>
        <taxon>Paramuricea</taxon>
    </lineage>
</organism>
<dbReference type="PANTHER" id="PTHR34707:SF1">
    <property type="entry name" value="VIMENTIN-TYPE INTERMEDIATE FILAMENT-ASSOCIATED COILED-COIL PROTEIN"/>
    <property type="match status" value="1"/>
</dbReference>
<proteinExistence type="predicted"/>
<reference evidence="1" key="1">
    <citation type="submission" date="2020-04" db="EMBL/GenBank/DDBJ databases">
        <authorList>
            <person name="Alioto T."/>
            <person name="Alioto T."/>
            <person name="Gomez Garrido J."/>
        </authorList>
    </citation>
    <scope>NUCLEOTIDE SEQUENCE</scope>
    <source>
        <strain evidence="1">A484AB</strain>
    </source>
</reference>
<name>A0A7D9I3G7_PARCT</name>
<protein>
    <submittedName>
        <fullName evidence="1">Uncharacterized protein</fullName>
    </submittedName>
</protein>